<evidence type="ECO:0000256" key="3">
    <source>
        <dbReference type="PROSITE-ProRule" id="PRU01240"/>
    </source>
</evidence>
<dbReference type="InterPro" id="IPR000209">
    <property type="entry name" value="Peptidase_S8/S53_dom"/>
</dbReference>
<protein>
    <recommendedName>
        <fullName evidence="4">Peptidase S8/S53 domain-containing protein</fullName>
    </recommendedName>
</protein>
<dbReference type="SUPFAM" id="SSF52743">
    <property type="entry name" value="Subtilisin-like"/>
    <property type="match status" value="1"/>
</dbReference>
<dbReference type="PROSITE" id="PS51892">
    <property type="entry name" value="SUBTILASE"/>
    <property type="match status" value="1"/>
</dbReference>
<accession>A0A7J7L7A4</accession>
<dbReference type="Pfam" id="PF00082">
    <property type="entry name" value="Peptidase_S8"/>
    <property type="match status" value="1"/>
</dbReference>
<dbReference type="OrthoDB" id="206201at2759"/>
<dbReference type="Gene3D" id="3.50.30.30">
    <property type="match status" value="1"/>
</dbReference>
<comment type="caution">
    <text evidence="3">Lacks conserved residue(s) required for the propagation of feature annotation.</text>
</comment>
<evidence type="ECO:0000256" key="2">
    <source>
        <dbReference type="ARBA" id="ARBA00022729"/>
    </source>
</evidence>
<gene>
    <name evidence="5" type="ORF">GIB67_022506</name>
</gene>
<evidence type="ECO:0000259" key="4">
    <source>
        <dbReference type="Pfam" id="PF00082"/>
    </source>
</evidence>
<dbReference type="PANTHER" id="PTHR10795">
    <property type="entry name" value="PROPROTEIN CONVERTASE SUBTILISIN/KEXIN"/>
    <property type="match status" value="1"/>
</dbReference>
<evidence type="ECO:0000256" key="1">
    <source>
        <dbReference type="ARBA" id="ARBA00011073"/>
    </source>
</evidence>
<comment type="similarity">
    <text evidence="1 3">Belongs to the peptidase S8 family.</text>
</comment>
<dbReference type="InterPro" id="IPR036852">
    <property type="entry name" value="Peptidase_S8/S53_dom_sf"/>
</dbReference>
<evidence type="ECO:0000313" key="6">
    <source>
        <dbReference type="Proteomes" id="UP000541444"/>
    </source>
</evidence>
<dbReference type="GO" id="GO:0004252">
    <property type="term" value="F:serine-type endopeptidase activity"/>
    <property type="evidence" value="ECO:0007669"/>
    <property type="project" value="InterPro"/>
</dbReference>
<reference evidence="5 6" key="1">
    <citation type="journal article" date="2020" name="IScience">
        <title>Genome Sequencing of the Endangered Kingdonia uniflora (Circaeasteraceae, Ranunculales) Reveals Potential Mechanisms of Evolutionary Specialization.</title>
        <authorList>
            <person name="Sun Y."/>
            <person name="Deng T."/>
            <person name="Zhang A."/>
            <person name="Moore M.J."/>
            <person name="Landis J.B."/>
            <person name="Lin N."/>
            <person name="Zhang H."/>
            <person name="Zhang X."/>
            <person name="Huang J."/>
            <person name="Zhang X."/>
            <person name="Sun H."/>
            <person name="Wang H."/>
        </authorList>
    </citation>
    <scope>NUCLEOTIDE SEQUENCE [LARGE SCALE GENOMIC DNA]</scope>
    <source>
        <strain evidence="5">TB1705</strain>
        <tissue evidence="5">Leaf</tissue>
    </source>
</reference>
<dbReference type="EMBL" id="JACGCM010002569">
    <property type="protein sequence ID" value="KAF6138472.1"/>
    <property type="molecule type" value="Genomic_DNA"/>
</dbReference>
<keyword evidence="2" id="KW-0732">Signal</keyword>
<comment type="caution">
    <text evidence="5">The sequence shown here is derived from an EMBL/GenBank/DDBJ whole genome shotgun (WGS) entry which is preliminary data.</text>
</comment>
<sequence>MDQALVDGVDTISMSMSFRRALPYENPVSIVLFAAMEKGVLVFSSAGNRGSNLMTVVGNPWSLAVGVGTIDRQLAGTLTLRNGKTFIGWSINNQISTVIESTLTGVIFISTDEREEYRIPGFTIKPMDATPTVINYAKSTIDPKATIKFRQTSVRWGEKCVPQILKYSSRRPSQNYRGILKPNVVAPRSQVLAAWSPKVATSYIGRNNLFMSRNYNIFSRTSITCPYASGVVVLLKGVHAYWSPTTIRLAMMITTNPLDNTNNPIFDVEFLRPVRGLDMGASQIDPNKALNPGLTYDVGVQNYVNYICSFNFIKE</sequence>
<organism evidence="5 6">
    <name type="scientific">Kingdonia uniflora</name>
    <dbReference type="NCBI Taxonomy" id="39325"/>
    <lineage>
        <taxon>Eukaryota</taxon>
        <taxon>Viridiplantae</taxon>
        <taxon>Streptophyta</taxon>
        <taxon>Embryophyta</taxon>
        <taxon>Tracheophyta</taxon>
        <taxon>Spermatophyta</taxon>
        <taxon>Magnoliopsida</taxon>
        <taxon>Ranunculales</taxon>
        <taxon>Circaeasteraceae</taxon>
        <taxon>Kingdonia</taxon>
    </lineage>
</organism>
<dbReference type="InterPro" id="IPR045051">
    <property type="entry name" value="SBT"/>
</dbReference>
<feature type="domain" description="Peptidase S8/S53" evidence="4">
    <location>
        <begin position="4"/>
        <end position="258"/>
    </location>
</feature>
<dbReference type="GO" id="GO:0006508">
    <property type="term" value="P:proteolysis"/>
    <property type="evidence" value="ECO:0007669"/>
    <property type="project" value="InterPro"/>
</dbReference>
<dbReference type="Proteomes" id="UP000541444">
    <property type="component" value="Unassembled WGS sequence"/>
</dbReference>
<dbReference type="Gene3D" id="3.40.50.200">
    <property type="entry name" value="Peptidase S8/S53 domain"/>
    <property type="match status" value="1"/>
</dbReference>
<keyword evidence="6" id="KW-1185">Reference proteome</keyword>
<evidence type="ECO:0000313" key="5">
    <source>
        <dbReference type="EMBL" id="KAF6138472.1"/>
    </source>
</evidence>
<dbReference type="AlphaFoldDB" id="A0A7J7L7A4"/>
<name>A0A7J7L7A4_9MAGN</name>
<proteinExistence type="inferred from homology"/>